<keyword evidence="1" id="KW-0805">Transcription regulation</keyword>
<dbReference type="InterPro" id="IPR014710">
    <property type="entry name" value="RmlC-like_jellyroll"/>
</dbReference>
<keyword evidence="2" id="KW-0238">DNA-binding</keyword>
<dbReference type="PROSITE" id="PS50943">
    <property type="entry name" value="HTH_CROC1"/>
    <property type="match status" value="1"/>
</dbReference>
<dbReference type="Pfam" id="PF01381">
    <property type="entry name" value="HTH_3"/>
    <property type="match status" value="1"/>
</dbReference>
<dbReference type="PANTHER" id="PTHR46797">
    <property type="entry name" value="HTH-TYPE TRANSCRIPTIONAL REGULATOR"/>
    <property type="match status" value="1"/>
</dbReference>
<dbReference type="SUPFAM" id="SSF51182">
    <property type="entry name" value="RmlC-like cupins"/>
    <property type="match status" value="1"/>
</dbReference>
<dbReference type="InterPro" id="IPR050807">
    <property type="entry name" value="TransReg_Diox_bact_type"/>
</dbReference>
<dbReference type="EMBL" id="QYJN01000001">
    <property type="protein sequence ID" value="RIP37070.1"/>
    <property type="molecule type" value="Genomic_DNA"/>
</dbReference>
<evidence type="ECO:0000256" key="1">
    <source>
        <dbReference type="ARBA" id="ARBA00023015"/>
    </source>
</evidence>
<comment type="caution">
    <text evidence="5">The sequence shown here is derived from an EMBL/GenBank/DDBJ whole genome shotgun (WGS) entry which is preliminary data.</text>
</comment>
<dbReference type="GO" id="GO:0003677">
    <property type="term" value="F:DNA binding"/>
    <property type="evidence" value="ECO:0007669"/>
    <property type="project" value="UniProtKB-KW"/>
</dbReference>
<dbReference type="Gene3D" id="2.60.120.10">
    <property type="entry name" value="Jelly Rolls"/>
    <property type="match status" value="1"/>
</dbReference>
<dbReference type="SMART" id="SM00530">
    <property type="entry name" value="HTH_XRE"/>
    <property type="match status" value="1"/>
</dbReference>
<evidence type="ECO:0000313" key="6">
    <source>
        <dbReference type="Proteomes" id="UP000265541"/>
    </source>
</evidence>
<dbReference type="GO" id="GO:0003700">
    <property type="term" value="F:DNA-binding transcription factor activity"/>
    <property type="evidence" value="ECO:0007669"/>
    <property type="project" value="TreeGrafter"/>
</dbReference>
<name>A0A3A0VRI8_STAGA</name>
<dbReference type="Gene3D" id="1.10.260.40">
    <property type="entry name" value="lambda repressor-like DNA-binding domains"/>
    <property type="match status" value="1"/>
</dbReference>
<dbReference type="InterPro" id="IPR011051">
    <property type="entry name" value="RmlC_Cupin_sf"/>
</dbReference>
<gene>
    <name evidence="5" type="ORF">BUZ14_00565</name>
</gene>
<dbReference type="GO" id="GO:0005829">
    <property type="term" value="C:cytosol"/>
    <property type="evidence" value="ECO:0007669"/>
    <property type="project" value="TreeGrafter"/>
</dbReference>
<sequence>MYNIQKIVAQNIANYRKHHQLSLEKLSTLTGVSKNMLSQIEKGYSNPTITTLWKIANGLHLSLSQLTAESENDIDFIDESDIIPINDDRVTIYPYFPYDEQKKFEMFKMEIQGNGRMISEAHHQYSEEYIIVNSGILEIEVNNQVYSINHNQALRFNSDVPHTYRNPHDTPVNFTATIYYQ</sequence>
<dbReference type="InterPro" id="IPR013096">
    <property type="entry name" value="Cupin_2"/>
</dbReference>
<evidence type="ECO:0000313" key="5">
    <source>
        <dbReference type="EMBL" id="RIP37070.1"/>
    </source>
</evidence>
<dbReference type="SUPFAM" id="SSF47413">
    <property type="entry name" value="lambda repressor-like DNA-binding domains"/>
    <property type="match status" value="1"/>
</dbReference>
<dbReference type="Pfam" id="PF07883">
    <property type="entry name" value="Cupin_2"/>
    <property type="match status" value="1"/>
</dbReference>
<dbReference type="CDD" id="cd02209">
    <property type="entry name" value="cupin_XRE_C"/>
    <property type="match status" value="1"/>
</dbReference>
<evidence type="ECO:0000256" key="3">
    <source>
        <dbReference type="ARBA" id="ARBA00023163"/>
    </source>
</evidence>
<dbReference type="CDD" id="cd00093">
    <property type="entry name" value="HTH_XRE"/>
    <property type="match status" value="1"/>
</dbReference>
<dbReference type="InterPro" id="IPR010982">
    <property type="entry name" value="Lambda_DNA-bd_dom_sf"/>
</dbReference>
<dbReference type="OrthoDB" id="9781521at2"/>
<feature type="domain" description="HTH cro/C1-type" evidence="4">
    <location>
        <begin position="12"/>
        <end position="66"/>
    </location>
</feature>
<dbReference type="Proteomes" id="UP000265541">
    <property type="component" value="Unassembled WGS sequence"/>
</dbReference>
<accession>A0A3A0VRI8</accession>
<proteinExistence type="predicted"/>
<organism evidence="5 6">
    <name type="scientific">Staphylococcus gallinarum</name>
    <dbReference type="NCBI Taxonomy" id="1293"/>
    <lineage>
        <taxon>Bacteria</taxon>
        <taxon>Bacillati</taxon>
        <taxon>Bacillota</taxon>
        <taxon>Bacilli</taxon>
        <taxon>Bacillales</taxon>
        <taxon>Staphylococcaceae</taxon>
        <taxon>Staphylococcus</taxon>
    </lineage>
</organism>
<dbReference type="RefSeq" id="WP_119483885.1">
    <property type="nucleotide sequence ID" value="NZ_QYJN01000001.1"/>
</dbReference>
<evidence type="ECO:0000259" key="4">
    <source>
        <dbReference type="PROSITE" id="PS50943"/>
    </source>
</evidence>
<dbReference type="AlphaFoldDB" id="A0A3A0VRI8"/>
<keyword evidence="3" id="KW-0804">Transcription</keyword>
<protein>
    <submittedName>
        <fullName evidence="5">XRE family transcriptional regulator</fullName>
    </submittedName>
</protein>
<reference evidence="5 6" key="1">
    <citation type="journal article" date="2016" name="Front. Microbiol.">
        <title>Comprehensive Phylogenetic Analysis of Bovine Non-aureus Staphylococci Species Based on Whole-Genome Sequencing.</title>
        <authorList>
            <person name="Naushad S."/>
            <person name="Barkema H.W."/>
            <person name="Luby C."/>
            <person name="Condas L.A."/>
            <person name="Nobrega D.B."/>
            <person name="Carson D.A."/>
            <person name="De Buck J."/>
        </authorList>
    </citation>
    <scope>NUCLEOTIDE SEQUENCE [LARGE SCALE GENOMIC DNA]</scope>
    <source>
        <strain evidence="5 6">SNUC 4781</strain>
    </source>
</reference>
<dbReference type="PANTHER" id="PTHR46797:SF23">
    <property type="entry name" value="HTH-TYPE TRANSCRIPTIONAL REGULATOR SUTR"/>
    <property type="match status" value="1"/>
</dbReference>
<dbReference type="InterPro" id="IPR001387">
    <property type="entry name" value="Cro/C1-type_HTH"/>
</dbReference>
<evidence type="ECO:0000256" key="2">
    <source>
        <dbReference type="ARBA" id="ARBA00023125"/>
    </source>
</evidence>